<comment type="cofactor">
    <cofactor evidence="1">
        <name>pyridoxal 5'-phosphate</name>
        <dbReference type="ChEBI" id="CHEBI:597326"/>
    </cofactor>
</comment>
<dbReference type="PANTHER" id="PTHR42790:SF19">
    <property type="entry name" value="KYNURENINE_ALPHA-AMINOADIPATE AMINOTRANSFERASE, MITOCHONDRIAL"/>
    <property type="match status" value="1"/>
</dbReference>
<proteinExistence type="predicted"/>
<dbReference type="CDD" id="cd00609">
    <property type="entry name" value="AAT_like"/>
    <property type="match status" value="1"/>
</dbReference>
<keyword evidence="4" id="KW-0663">Pyridoxal phosphate</keyword>
<feature type="domain" description="Aminotransferase class I/classII large" evidence="5">
    <location>
        <begin position="65"/>
        <end position="233"/>
    </location>
</feature>
<sequence length="242" mass="27039">MDYSCFLSAVSAARQPNCARITKEMERQMSSTIMLAGGMPNSNYFPIKTASFTIVDGTTIEIGEEMMKRALQYAPSEGIQELLSWLMDLQLSLHDPPTAKYSPEKGKMKICITTGSQEGLSKVIEMLVNPGDNVLLDDPTYTATLLALKPLGCNLIKVPSDKHGIIPKALKEILSKWKPEHANKPHNNIPKFLYTIPNGSNPSGTSLTIERKKEIYQLASDYNFLIIEDDPYYFLQYEKVGK</sequence>
<dbReference type="Pfam" id="PF00155">
    <property type="entry name" value="Aminotran_1_2"/>
    <property type="match status" value="1"/>
</dbReference>
<reference evidence="6" key="2">
    <citation type="submission" date="2025-09" db="UniProtKB">
        <authorList>
            <consortium name="Ensembl"/>
        </authorList>
    </citation>
    <scope>IDENTIFICATION</scope>
</reference>
<evidence type="ECO:0000256" key="3">
    <source>
        <dbReference type="ARBA" id="ARBA00022679"/>
    </source>
</evidence>
<dbReference type="Proteomes" id="UP000694392">
    <property type="component" value="Unplaced"/>
</dbReference>
<evidence type="ECO:0000256" key="2">
    <source>
        <dbReference type="ARBA" id="ARBA00022576"/>
    </source>
</evidence>
<accession>A0A8D0HJ87</accession>
<dbReference type="InterPro" id="IPR004839">
    <property type="entry name" value="Aminotransferase_I/II_large"/>
</dbReference>
<dbReference type="AlphaFoldDB" id="A0A8D0HJ87"/>
<reference evidence="6" key="1">
    <citation type="submission" date="2025-08" db="UniProtKB">
        <authorList>
            <consortium name="Ensembl"/>
        </authorList>
    </citation>
    <scope>IDENTIFICATION</scope>
</reference>
<dbReference type="GO" id="GO:0030170">
    <property type="term" value="F:pyridoxal phosphate binding"/>
    <property type="evidence" value="ECO:0007669"/>
    <property type="project" value="InterPro"/>
</dbReference>
<protein>
    <recommendedName>
        <fullName evidence="5">Aminotransferase class I/classII large domain-containing protein</fullName>
    </recommendedName>
</protein>
<dbReference type="PANTHER" id="PTHR42790">
    <property type="entry name" value="AMINOTRANSFERASE"/>
    <property type="match status" value="1"/>
</dbReference>
<evidence type="ECO:0000313" key="7">
    <source>
        <dbReference type="Proteomes" id="UP000694392"/>
    </source>
</evidence>
<dbReference type="Gene3D" id="3.40.640.10">
    <property type="entry name" value="Type I PLP-dependent aspartate aminotransferase-like (Major domain)"/>
    <property type="match status" value="1"/>
</dbReference>
<keyword evidence="7" id="KW-1185">Reference proteome</keyword>
<dbReference type="GO" id="GO:1901605">
    <property type="term" value="P:alpha-amino acid metabolic process"/>
    <property type="evidence" value="ECO:0007669"/>
    <property type="project" value="TreeGrafter"/>
</dbReference>
<dbReference type="Ensembl" id="ENSSPUT00000026844.1">
    <property type="protein sequence ID" value="ENSSPUP00000025153.1"/>
    <property type="gene ID" value="ENSSPUG00000019265.1"/>
</dbReference>
<dbReference type="OMA" id="HANDNIP"/>
<dbReference type="GeneTree" id="ENSGT00390000004594"/>
<name>A0A8D0HJ87_SPHPU</name>
<dbReference type="InterPro" id="IPR015421">
    <property type="entry name" value="PyrdxlP-dep_Trfase_major"/>
</dbReference>
<evidence type="ECO:0000313" key="6">
    <source>
        <dbReference type="Ensembl" id="ENSSPUP00000025153.1"/>
    </source>
</evidence>
<keyword evidence="3" id="KW-0808">Transferase</keyword>
<dbReference type="InterPro" id="IPR015424">
    <property type="entry name" value="PyrdxlP-dep_Trfase"/>
</dbReference>
<dbReference type="SUPFAM" id="SSF53383">
    <property type="entry name" value="PLP-dependent transferases"/>
    <property type="match status" value="1"/>
</dbReference>
<organism evidence="6 7">
    <name type="scientific">Sphenodon punctatus</name>
    <name type="common">Tuatara</name>
    <name type="synonym">Hatteria punctata</name>
    <dbReference type="NCBI Taxonomy" id="8508"/>
    <lineage>
        <taxon>Eukaryota</taxon>
        <taxon>Metazoa</taxon>
        <taxon>Chordata</taxon>
        <taxon>Craniata</taxon>
        <taxon>Vertebrata</taxon>
        <taxon>Euteleostomi</taxon>
        <taxon>Lepidosauria</taxon>
        <taxon>Sphenodontia</taxon>
        <taxon>Sphenodontidae</taxon>
        <taxon>Sphenodon</taxon>
    </lineage>
</organism>
<dbReference type="InterPro" id="IPR050859">
    <property type="entry name" value="Class-I_PLP-dep_aminotransf"/>
</dbReference>
<evidence type="ECO:0000256" key="4">
    <source>
        <dbReference type="ARBA" id="ARBA00022898"/>
    </source>
</evidence>
<evidence type="ECO:0000256" key="1">
    <source>
        <dbReference type="ARBA" id="ARBA00001933"/>
    </source>
</evidence>
<evidence type="ECO:0000259" key="5">
    <source>
        <dbReference type="Pfam" id="PF00155"/>
    </source>
</evidence>
<keyword evidence="2" id="KW-0032">Aminotransferase</keyword>
<dbReference type="GO" id="GO:0016212">
    <property type="term" value="F:kynurenine-oxoglutarate transaminase activity"/>
    <property type="evidence" value="ECO:0007669"/>
    <property type="project" value="TreeGrafter"/>
</dbReference>